<dbReference type="AlphaFoldDB" id="A0AAD8XSC1"/>
<gene>
    <name evidence="2" type="ORF">QTG54_016474</name>
</gene>
<evidence type="ECO:0000313" key="2">
    <source>
        <dbReference type="EMBL" id="KAK1732936.1"/>
    </source>
</evidence>
<name>A0AAD8XSC1_9STRA</name>
<reference evidence="2" key="1">
    <citation type="submission" date="2023-06" db="EMBL/GenBank/DDBJ databases">
        <title>Survivors Of The Sea: Transcriptome response of Skeletonema marinoi to long-term dormancy.</title>
        <authorList>
            <person name="Pinder M.I.M."/>
            <person name="Kourtchenko O."/>
            <person name="Robertson E.K."/>
            <person name="Larsson T."/>
            <person name="Maumus F."/>
            <person name="Osuna-Cruz C.M."/>
            <person name="Vancaester E."/>
            <person name="Stenow R."/>
            <person name="Vandepoele K."/>
            <person name="Ploug H."/>
            <person name="Bruchert V."/>
            <person name="Godhe A."/>
            <person name="Topel M."/>
        </authorList>
    </citation>
    <scope>NUCLEOTIDE SEQUENCE</scope>
    <source>
        <strain evidence="2">R05AC</strain>
    </source>
</reference>
<accession>A0AAD8XSC1</accession>
<organism evidence="2 3">
    <name type="scientific">Skeletonema marinoi</name>
    <dbReference type="NCBI Taxonomy" id="267567"/>
    <lineage>
        <taxon>Eukaryota</taxon>
        <taxon>Sar</taxon>
        <taxon>Stramenopiles</taxon>
        <taxon>Ochrophyta</taxon>
        <taxon>Bacillariophyta</taxon>
        <taxon>Coscinodiscophyceae</taxon>
        <taxon>Thalassiosirophycidae</taxon>
        <taxon>Thalassiosirales</taxon>
        <taxon>Skeletonemataceae</taxon>
        <taxon>Skeletonema</taxon>
        <taxon>Skeletonema marinoi-dohrnii complex</taxon>
    </lineage>
</organism>
<sequence length="235" mass="26449">MVIKELVHSDRVNNKSLASIVLSAASSRKRDRCDAPESSSSCNATNSDDDDQDCSFFRSKKRVNSSVFNVSASATLSESREDISDGDDEELQELMLMHRTAVFREQRQLPETPYSMHFKDVEEDEEGLSPSFIGAHPTILRAKTITEDSSTDYIDPPEMSSRTHHTYEGHDSVFSELDETSSESYESRGLGEDTVNEREQPEWLSGSARPFAWTLPKKGSVPLFTSVQREISKRK</sequence>
<evidence type="ECO:0000313" key="3">
    <source>
        <dbReference type="Proteomes" id="UP001224775"/>
    </source>
</evidence>
<feature type="region of interest" description="Disordered" evidence="1">
    <location>
        <begin position="175"/>
        <end position="203"/>
    </location>
</feature>
<dbReference type="EMBL" id="JATAAI010000056">
    <property type="protein sequence ID" value="KAK1732936.1"/>
    <property type="molecule type" value="Genomic_DNA"/>
</dbReference>
<feature type="compositionally biased region" description="Basic and acidic residues" evidence="1">
    <location>
        <begin position="185"/>
        <end position="201"/>
    </location>
</feature>
<feature type="region of interest" description="Disordered" evidence="1">
    <location>
        <begin position="28"/>
        <end position="51"/>
    </location>
</feature>
<feature type="compositionally biased region" description="Polar residues" evidence="1">
    <location>
        <begin position="37"/>
        <end position="46"/>
    </location>
</feature>
<keyword evidence="3" id="KW-1185">Reference proteome</keyword>
<dbReference type="Proteomes" id="UP001224775">
    <property type="component" value="Unassembled WGS sequence"/>
</dbReference>
<proteinExistence type="predicted"/>
<evidence type="ECO:0000256" key="1">
    <source>
        <dbReference type="SAM" id="MobiDB-lite"/>
    </source>
</evidence>
<comment type="caution">
    <text evidence="2">The sequence shown here is derived from an EMBL/GenBank/DDBJ whole genome shotgun (WGS) entry which is preliminary data.</text>
</comment>
<protein>
    <submittedName>
        <fullName evidence="2">Uncharacterized protein</fullName>
    </submittedName>
</protein>